<protein>
    <submittedName>
        <fullName evidence="2">DUF4886 domain-containing protein</fullName>
    </submittedName>
</protein>
<dbReference type="CDD" id="cd00229">
    <property type="entry name" value="SGNH_hydrolase"/>
    <property type="match status" value="1"/>
</dbReference>
<dbReference type="EMBL" id="JBHPBY010000013">
    <property type="protein sequence ID" value="MFC1848926.1"/>
    <property type="molecule type" value="Genomic_DNA"/>
</dbReference>
<gene>
    <name evidence="2" type="ORF">ACFL27_01845</name>
</gene>
<name>A0ABV6YS45_UNCC1</name>
<keyword evidence="3" id="KW-1185">Reference proteome</keyword>
<evidence type="ECO:0000313" key="2">
    <source>
        <dbReference type="EMBL" id="MFC1848926.1"/>
    </source>
</evidence>
<comment type="caution">
    <text evidence="2">The sequence shown here is derived from an EMBL/GenBank/DDBJ whole genome shotgun (WGS) entry which is preliminary data.</text>
</comment>
<evidence type="ECO:0000313" key="3">
    <source>
        <dbReference type="Proteomes" id="UP001594351"/>
    </source>
</evidence>
<dbReference type="SUPFAM" id="SSF52266">
    <property type="entry name" value="SGNH hydrolase"/>
    <property type="match status" value="1"/>
</dbReference>
<reference evidence="2 3" key="1">
    <citation type="submission" date="2024-09" db="EMBL/GenBank/DDBJ databases">
        <title>Laminarin stimulates single cell rates of sulfate reduction while oxygen inhibits transcriptomic activity in coastal marine sediment.</title>
        <authorList>
            <person name="Lindsay M."/>
            <person name="Orcutt B."/>
            <person name="Emerson D."/>
            <person name="Stepanauskas R."/>
            <person name="D'Angelo T."/>
        </authorList>
    </citation>
    <scope>NUCLEOTIDE SEQUENCE [LARGE SCALE GENOMIC DNA]</scope>
    <source>
        <strain evidence="2">SAG AM-311-K15</strain>
    </source>
</reference>
<feature type="domain" description="DUF4886" evidence="1">
    <location>
        <begin position="100"/>
        <end position="262"/>
    </location>
</feature>
<evidence type="ECO:0000259" key="1">
    <source>
        <dbReference type="Pfam" id="PF16227"/>
    </source>
</evidence>
<dbReference type="InterPro" id="IPR036514">
    <property type="entry name" value="SGNH_hydro_sf"/>
</dbReference>
<organism evidence="2 3">
    <name type="scientific">candidate division CSSED10-310 bacterium</name>
    <dbReference type="NCBI Taxonomy" id="2855610"/>
    <lineage>
        <taxon>Bacteria</taxon>
        <taxon>Bacteria division CSSED10-310</taxon>
    </lineage>
</organism>
<accession>A0ABV6YS45</accession>
<proteinExistence type="predicted"/>
<sequence>MRTWLILLLSGLIAIALIWTLLGPPQIEINKNKSVPEPSKADIRVLFIGNSHTFYNALPTIYQNLARSRQVPLAAYVKPVTVGGFTLSQHWKHEPTRAALKEKWDFVIIQGASSEPITAQNSYISAAQNIVGQVREQGAHPILFLTWAYASWDYAYSQSPRLYGQTPTELQDKLNYTALFLQKILNLTIAPVGPAWRIATQEFDETSLYHEDGNHARIMGSYLAACTIYEAIHGESAAEGQWFPEKMTRDQARLLQEIAHQAFSEWQMQEDMTPIGSIEDHESGFDLN</sequence>
<dbReference type="InterPro" id="IPR032616">
    <property type="entry name" value="DUF4886"/>
</dbReference>
<dbReference type="Proteomes" id="UP001594351">
    <property type="component" value="Unassembled WGS sequence"/>
</dbReference>
<dbReference type="Gene3D" id="3.40.50.1110">
    <property type="entry name" value="SGNH hydrolase"/>
    <property type="match status" value="1"/>
</dbReference>
<dbReference type="Pfam" id="PF16227">
    <property type="entry name" value="DUF4886"/>
    <property type="match status" value="1"/>
</dbReference>